<evidence type="ECO:0000256" key="5">
    <source>
        <dbReference type="ARBA" id="ARBA00023136"/>
    </source>
</evidence>
<feature type="signal peptide" evidence="7">
    <location>
        <begin position="1"/>
        <end position="35"/>
    </location>
</feature>
<dbReference type="PANTHER" id="PTHR12815:SF47">
    <property type="entry name" value="TRANSLOCATION AND ASSEMBLY MODULE SUBUNIT TAMA"/>
    <property type="match status" value="1"/>
</dbReference>
<keyword evidence="2" id="KW-1134">Transmembrane beta strand</keyword>
<dbReference type="Gene3D" id="2.40.160.50">
    <property type="entry name" value="membrane protein fhac: a member of the omp85/tpsb transporter family"/>
    <property type="match status" value="1"/>
</dbReference>
<dbReference type="PROSITE" id="PS51779">
    <property type="entry name" value="POTRA"/>
    <property type="match status" value="1"/>
</dbReference>
<dbReference type="InterPro" id="IPR010827">
    <property type="entry name" value="BamA/TamA_POTRA"/>
</dbReference>
<comment type="caution">
    <text evidence="9">The sequence shown here is derived from an EMBL/GenBank/DDBJ whole genome shotgun (WGS) entry which is preliminary data.</text>
</comment>
<evidence type="ECO:0000256" key="1">
    <source>
        <dbReference type="ARBA" id="ARBA00004370"/>
    </source>
</evidence>
<keyword evidence="4 7" id="KW-0732">Signal</keyword>
<dbReference type="Proteomes" id="UP000318422">
    <property type="component" value="Unassembled WGS sequence"/>
</dbReference>
<dbReference type="InterPro" id="IPR034746">
    <property type="entry name" value="POTRA"/>
</dbReference>
<evidence type="ECO:0000259" key="8">
    <source>
        <dbReference type="PROSITE" id="PS51779"/>
    </source>
</evidence>
<evidence type="ECO:0000256" key="2">
    <source>
        <dbReference type="ARBA" id="ARBA00022452"/>
    </source>
</evidence>
<evidence type="ECO:0000256" key="6">
    <source>
        <dbReference type="ARBA" id="ARBA00023237"/>
    </source>
</evidence>
<dbReference type="AlphaFoldDB" id="A0A4Y4CS86"/>
<keyword evidence="3" id="KW-0812">Transmembrane</keyword>
<organism evidence="9 10">
    <name type="scientific">Zoogloea ramigera</name>
    <dbReference type="NCBI Taxonomy" id="350"/>
    <lineage>
        <taxon>Bacteria</taxon>
        <taxon>Pseudomonadati</taxon>
        <taxon>Pseudomonadota</taxon>
        <taxon>Betaproteobacteria</taxon>
        <taxon>Rhodocyclales</taxon>
        <taxon>Zoogloeaceae</taxon>
        <taxon>Zoogloea</taxon>
    </lineage>
</organism>
<comment type="subcellular location">
    <subcellularLocation>
        <location evidence="1">Membrane</location>
    </subcellularLocation>
</comment>
<evidence type="ECO:0000313" key="10">
    <source>
        <dbReference type="Proteomes" id="UP000318422"/>
    </source>
</evidence>
<dbReference type="GO" id="GO:0009279">
    <property type="term" value="C:cell outer membrane"/>
    <property type="evidence" value="ECO:0007669"/>
    <property type="project" value="TreeGrafter"/>
</dbReference>
<dbReference type="Pfam" id="PF01103">
    <property type="entry name" value="Omp85"/>
    <property type="match status" value="1"/>
</dbReference>
<dbReference type="GO" id="GO:0009306">
    <property type="term" value="P:protein secretion"/>
    <property type="evidence" value="ECO:0007669"/>
    <property type="project" value="TreeGrafter"/>
</dbReference>
<feature type="chain" id="PRO_5021322165" evidence="7">
    <location>
        <begin position="36"/>
        <end position="585"/>
    </location>
</feature>
<keyword evidence="10" id="KW-1185">Reference proteome</keyword>
<dbReference type="EMBL" id="BJNV01000006">
    <property type="protein sequence ID" value="GEC94334.1"/>
    <property type="molecule type" value="Genomic_DNA"/>
</dbReference>
<dbReference type="InterPro" id="IPR000184">
    <property type="entry name" value="Bac_surfAg_D15"/>
</dbReference>
<evidence type="ECO:0000313" key="9">
    <source>
        <dbReference type="EMBL" id="GEC94334.1"/>
    </source>
</evidence>
<keyword evidence="6" id="KW-0998">Cell outer membrane</keyword>
<protein>
    <submittedName>
        <fullName evidence="9">Outer membrane protein assembly factor</fullName>
    </submittedName>
</protein>
<evidence type="ECO:0000256" key="4">
    <source>
        <dbReference type="ARBA" id="ARBA00022729"/>
    </source>
</evidence>
<gene>
    <name evidence="9" type="ORF">ZRA01_04070</name>
</gene>
<evidence type="ECO:0000256" key="7">
    <source>
        <dbReference type="SAM" id="SignalP"/>
    </source>
</evidence>
<dbReference type="GO" id="GO:0097347">
    <property type="term" value="C:TAM protein secretion complex"/>
    <property type="evidence" value="ECO:0007669"/>
    <property type="project" value="TreeGrafter"/>
</dbReference>
<evidence type="ECO:0000256" key="3">
    <source>
        <dbReference type="ARBA" id="ARBA00022692"/>
    </source>
</evidence>
<dbReference type="Gene3D" id="3.10.20.310">
    <property type="entry name" value="membrane protein fhac"/>
    <property type="match status" value="2"/>
</dbReference>
<accession>A0A4Y4CS86</accession>
<reference evidence="9 10" key="1">
    <citation type="submission" date="2019-06" db="EMBL/GenBank/DDBJ databases">
        <title>Whole genome shotgun sequence of Zoogloea ramigera NBRC 15342.</title>
        <authorList>
            <person name="Hosoyama A."/>
            <person name="Uohara A."/>
            <person name="Ohji S."/>
            <person name="Ichikawa N."/>
        </authorList>
    </citation>
    <scope>NUCLEOTIDE SEQUENCE [LARGE SCALE GENOMIC DNA]</scope>
    <source>
        <strain evidence="9 10">NBRC 15342</strain>
    </source>
</reference>
<proteinExistence type="predicted"/>
<dbReference type="PANTHER" id="PTHR12815">
    <property type="entry name" value="SORTING AND ASSEMBLY MACHINERY SAMM50 PROTEIN FAMILY MEMBER"/>
    <property type="match status" value="1"/>
</dbReference>
<sequence>MSGPAVARSRCLAAGRRLAGLVVFAALLSSGAASAVGVVSLEAPSGLQPLLEKHLGFIGEKSGDELDEGGRVALLRRARKEVADILATEGHFKPSVEGRETPGGGFAVVVDPGPRTTIADVELHFSGAASGAAERLDALRAAWALPVGQPFRQADWDAAKQQLLDGLSLRDYAAAAITASEALIDPESASARLRVDIDSGRAFRFGSIEVTGLADYDRSLLERYQPPEPGEPYSQERLLRYQTALQNTPYFASVVVDIDRSTATPEAAPVQVLVTEAKPRRVGFGVGVSSNTGYRFETSYRDAHFLDKAYNLVSGLRIEQRRQLAYADVFLPPTQAGYLDSVGALVEHTHIAGLQTRRQSFGVVRTIPRGNIENRFAINYQREMLAPDDSLGTRRNALTANWSWTGRFVDNILDPRDGQVLNLQLGGASQAVLSDRNFVRVYGRYQLFWPVMRRDVLILRAEGGITLAESRDGVPQDFLFRTGGAQTVRGYAYQSLGVKDGSATVGGRYLAVTSAEYVHWYEGNWGVAAFVDAGNANDERQLFKMNLGYGVGPRWKSPAGPIAVDLAYGQRDHRLRLQFAVAIAF</sequence>
<keyword evidence="5" id="KW-0472">Membrane</keyword>
<dbReference type="Pfam" id="PF07244">
    <property type="entry name" value="POTRA"/>
    <property type="match status" value="1"/>
</dbReference>
<name>A0A4Y4CS86_ZOORA</name>
<dbReference type="InterPro" id="IPR039910">
    <property type="entry name" value="D15-like"/>
</dbReference>
<feature type="domain" description="POTRA" evidence="8">
    <location>
        <begin position="203"/>
        <end position="277"/>
    </location>
</feature>